<reference evidence="8 11" key="2">
    <citation type="submission" date="2021-02" db="EMBL/GenBank/DDBJ databases">
        <title>Draft genome of the type strains Burkholderia anthina DSM16086.</title>
        <authorList>
            <person name="Hertel R."/>
            <person name="Meissner J."/>
            <person name="Poehlein A."/>
            <person name="Daniel R."/>
            <person name="Commichau F.M."/>
        </authorList>
    </citation>
    <scope>NUCLEOTIDE SEQUENCE [LARGE SCALE GENOMIC DNA]</scope>
    <source>
        <strain evidence="8 11">DSM 16086</strain>
    </source>
</reference>
<dbReference type="GeneID" id="56503133"/>
<feature type="compositionally biased region" description="Basic and acidic residues" evidence="5">
    <location>
        <begin position="1"/>
        <end position="16"/>
    </location>
</feature>
<dbReference type="SUPFAM" id="SSF103473">
    <property type="entry name" value="MFS general substrate transporter"/>
    <property type="match status" value="1"/>
</dbReference>
<protein>
    <submittedName>
        <fullName evidence="8">MFS transporter</fullName>
    </submittedName>
    <submittedName>
        <fullName evidence="9">Major facilitator transporter</fullName>
    </submittedName>
</protein>
<feature type="transmembrane region" description="Helical" evidence="6">
    <location>
        <begin position="381"/>
        <end position="400"/>
    </location>
</feature>
<dbReference type="Proteomes" id="UP000494201">
    <property type="component" value="Unassembled WGS sequence"/>
</dbReference>
<evidence type="ECO:0000256" key="3">
    <source>
        <dbReference type="ARBA" id="ARBA00022989"/>
    </source>
</evidence>
<feature type="domain" description="Major facilitator superfamily (MFS) profile" evidence="7">
    <location>
        <begin position="58"/>
        <end position="505"/>
    </location>
</feature>
<evidence type="ECO:0000256" key="6">
    <source>
        <dbReference type="SAM" id="Phobius"/>
    </source>
</evidence>
<evidence type="ECO:0000256" key="1">
    <source>
        <dbReference type="ARBA" id="ARBA00004141"/>
    </source>
</evidence>
<evidence type="ECO:0000256" key="5">
    <source>
        <dbReference type="SAM" id="MobiDB-lite"/>
    </source>
</evidence>
<gene>
    <name evidence="9" type="ORF">BAN20980_05072</name>
    <name evidence="8" type="ORF">JQK92_26500</name>
</gene>
<dbReference type="AlphaFoldDB" id="A0A6P2GFK6"/>
<sequence length="520" mass="54311">MIRDEPHAPVHDDLEKPVVLGRPSGLDGGRVRRRDAHGRSSDASASTSASASASADIVLGICVAMGFTTLLDQAIFTLAVPTLRSELHASTAEIQLITSVYSIAFGIALVPAGRLGDVIGRRLLFLAGLAMFSGFSVLGGLADDARTVIVARVLQGLGAGMINTQIFGLIQDLFNGAAQARALGRYASAGGLSGLVGPILGGLILASVSPDLGWRLLFLVNAPFGMVVFYLALRHLPRRRLSDARFSIDLVGLILLSVVTLALMLATLVGSAGLPPRRVCLAVSIAGLLMFLAWEKAYQRRGGTPILSRALVGSSGYVFGTFVAMCQFAAGVTLGMVSALFFLDGLHLDPLLFAALSIPAALASIASSMWSWRFVGRFGRAGTVCAIACYALAVAAQGLATEYFEVRWIVFAYPAIVLLQGFAGGLIHAPNQAMTLAEIGPDGGRGLAAGFLQLSQRLACSIGMSWGTGVFLVQASSSAGLTAYRSAFVEVLTPILLLVAGAFAAACADWMSKHCRRPTA</sequence>
<feature type="transmembrane region" description="Helical" evidence="6">
    <location>
        <begin position="306"/>
        <end position="330"/>
    </location>
</feature>
<evidence type="ECO:0000313" key="8">
    <source>
        <dbReference type="EMBL" id="MBM2769968.1"/>
    </source>
</evidence>
<organism evidence="9 10">
    <name type="scientific">Burkholderia anthina</name>
    <dbReference type="NCBI Taxonomy" id="179879"/>
    <lineage>
        <taxon>Bacteria</taxon>
        <taxon>Pseudomonadati</taxon>
        <taxon>Pseudomonadota</taxon>
        <taxon>Betaproteobacteria</taxon>
        <taxon>Burkholderiales</taxon>
        <taxon>Burkholderiaceae</taxon>
        <taxon>Burkholderia</taxon>
        <taxon>Burkholderia cepacia complex</taxon>
    </lineage>
</organism>
<keyword evidence="11" id="KW-1185">Reference proteome</keyword>
<feature type="transmembrane region" description="Helical" evidence="6">
    <location>
        <begin position="57"/>
        <end position="80"/>
    </location>
</feature>
<feature type="transmembrane region" description="Helical" evidence="6">
    <location>
        <begin position="92"/>
        <end position="111"/>
    </location>
</feature>
<keyword evidence="2 6" id="KW-0812">Transmembrane</keyword>
<evidence type="ECO:0000313" key="10">
    <source>
        <dbReference type="Proteomes" id="UP000494201"/>
    </source>
</evidence>
<dbReference type="EMBL" id="CABVLY010000022">
    <property type="protein sequence ID" value="VVU52337.1"/>
    <property type="molecule type" value="Genomic_DNA"/>
</dbReference>
<evidence type="ECO:0000313" key="11">
    <source>
        <dbReference type="Proteomes" id="UP000755577"/>
    </source>
</evidence>
<evidence type="ECO:0000259" key="7">
    <source>
        <dbReference type="PROSITE" id="PS50850"/>
    </source>
</evidence>
<dbReference type="RefSeq" id="WP_174927782.1">
    <property type="nucleotide sequence ID" value="NZ_CABVLY010000022.1"/>
</dbReference>
<dbReference type="Proteomes" id="UP000755577">
    <property type="component" value="Unassembled WGS sequence"/>
</dbReference>
<evidence type="ECO:0000256" key="2">
    <source>
        <dbReference type="ARBA" id="ARBA00022692"/>
    </source>
</evidence>
<feature type="transmembrane region" description="Helical" evidence="6">
    <location>
        <begin position="245"/>
        <end position="269"/>
    </location>
</feature>
<feature type="transmembrane region" description="Helical" evidence="6">
    <location>
        <begin position="487"/>
        <end position="508"/>
    </location>
</feature>
<name>A0A6P2GFK6_9BURK</name>
<feature type="region of interest" description="Disordered" evidence="5">
    <location>
        <begin position="1"/>
        <end position="47"/>
    </location>
</feature>
<dbReference type="InterPro" id="IPR036259">
    <property type="entry name" value="MFS_trans_sf"/>
</dbReference>
<feature type="transmembrane region" description="Helical" evidence="6">
    <location>
        <begin position="186"/>
        <end position="206"/>
    </location>
</feature>
<dbReference type="Pfam" id="PF07690">
    <property type="entry name" value="MFS_1"/>
    <property type="match status" value="1"/>
</dbReference>
<dbReference type="InterPro" id="IPR020846">
    <property type="entry name" value="MFS_dom"/>
</dbReference>
<dbReference type="GO" id="GO:0022857">
    <property type="term" value="F:transmembrane transporter activity"/>
    <property type="evidence" value="ECO:0007669"/>
    <property type="project" value="InterPro"/>
</dbReference>
<feature type="transmembrane region" description="Helical" evidence="6">
    <location>
        <begin position="350"/>
        <end position="369"/>
    </location>
</feature>
<accession>A0A6P2GFK6</accession>
<dbReference type="PANTHER" id="PTHR42718">
    <property type="entry name" value="MAJOR FACILITATOR SUPERFAMILY MULTIDRUG TRANSPORTER MFSC"/>
    <property type="match status" value="1"/>
</dbReference>
<proteinExistence type="predicted"/>
<dbReference type="PROSITE" id="PS50850">
    <property type="entry name" value="MFS"/>
    <property type="match status" value="1"/>
</dbReference>
<dbReference type="Gene3D" id="1.20.1720.10">
    <property type="entry name" value="Multidrug resistance protein D"/>
    <property type="match status" value="1"/>
</dbReference>
<feature type="transmembrane region" description="Helical" evidence="6">
    <location>
        <begin position="406"/>
        <end position="427"/>
    </location>
</feature>
<evidence type="ECO:0000313" key="9">
    <source>
        <dbReference type="EMBL" id="VVU52337.1"/>
    </source>
</evidence>
<feature type="transmembrane region" description="Helical" evidence="6">
    <location>
        <begin position="275"/>
        <end position="294"/>
    </location>
</feature>
<feature type="transmembrane region" description="Helical" evidence="6">
    <location>
        <begin position="123"/>
        <end position="142"/>
    </location>
</feature>
<reference evidence="9 10" key="1">
    <citation type="submission" date="2019-09" db="EMBL/GenBank/DDBJ databases">
        <authorList>
            <person name="Depoorter E."/>
        </authorList>
    </citation>
    <scope>NUCLEOTIDE SEQUENCE [LARGE SCALE GENOMIC DNA]</scope>
    <source>
        <strain evidence="9">LMG 20980</strain>
    </source>
</reference>
<keyword evidence="4 6" id="KW-0472">Membrane</keyword>
<feature type="transmembrane region" description="Helical" evidence="6">
    <location>
        <begin position="154"/>
        <end position="174"/>
    </location>
</feature>
<feature type="transmembrane region" description="Helical" evidence="6">
    <location>
        <begin position="458"/>
        <end position="475"/>
    </location>
</feature>
<comment type="subcellular location">
    <subcellularLocation>
        <location evidence="1">Membrane</location>
        <topology evidence="1">Multi-pass membrane protein</topology>
    </subcellularLocation>
</comment>
<evidence type="ECO:0000256" key="4">
    <source>
        <dbReference type="ARBA" id="ARBA00023136"/>
    </source>
</evidence>
<dbReference type="InterPro" id="IPR011701">
    <property type="entry name" value="MFS"/>
</dbReference>
<dbReference type="PANTHER" id="PTHR42718:SF39">
    <property type="entry name" value="ACTINORHODIN TRANSPORTER-RELATED"/>
    <property type="match status" value="1"/>
</dbReference>
<feature type="transmembrane region" description="Helical" evidence="6">
    <location>
        <begin position="212"/>
        <end position="233"/>
    </location>
</feature>
<dbReference type="GO" id="GO:0016020">
    <property type="term" value="C:membrane"/>
    <property type="evidence" value="ECO:0007669"/>
    <property type="project" value="UniProtKB-SubCell"/>
</dbReference>
<dbReference type="EMBL" id="JAFCIQ010000023">
    <property type="protein sequence ID" value="MBM2769968.1"/>
    <property type="molecule type" value="Genomic_DNA"/>
</dbReference>
<dbReference type="CDD" id="cd17321">
    <property type="entry name" value="MFS_MMR_MDR_like"/>
    <property type="match status" value="1"/>
</dbReference>
<keyword evidence="3 6" id="KW-1133">Transmembrane helix</keyword>